<dbReference type="RefSeq" id="XP_060285612.1">
    <property type="nucleotide sequence ID" value="XM_060423562.1"/>
</dbReference>
<protein>
    <submittedName>
        <fullName evidence="1">Uncharacterized protein</fullName>
    </submittedName>
</protein>
<organism evidence="1 2">
    <name type="scientific">Phialemonium atrogriseum</name>
    <dbReference type="NCBI Taxonomy" id="1093897"/>
    <lineage>
        <taxon>Eukaryota</taxon>
        <taxon>Fungi</taxon>
        <taxon>Dikarya</taxon>
        <taxon>Ascomycota</taxon>
        <taxon>Pezizomycotina</taxon>
        <taxon>Sordariomycetes</taxon>
        <taxon>Sordariomycetidae</taxon>
        <taxon>Cephalothecales</taxon>
        <taxon>Cephalothecaceae</taxon>
        <taxon>Phialemonium</taxon>
    </lineage>
</organism>
<reference evidence="1" key="1">
    <citation type="submission" date="2023-06" db="EMBL/GenBank/DDBJ databases">
        <title>Genome-scale phylogeny and comparative genomics of the fungal order Sordariales.</title>
        <authorList>
            <consortium name="Lawrence Berkeley National Laboratory"/>
            <person name="Hensen N."/>
            <person name="Bonometti L."/>
            <person name="Westerberg I."/>
            <person name="Brannstrom I.O."/>
            <person name="Guillou S."/>
            <person name="Cros-Aarteil S."/>
            <person name="Calhoun S."/>
            <person name="Haridas S."/>
            <person name="Kuo A."/>
            <person name="Mondo S."/>
            <person name="Pangilinan J."/>
            <person name="Riley R."/>
            <person name="Labutti K."/>
            <person name="Andreopoulos B."/>
            <person name="Lipzen A."/>
            <person name="Chen C."/>
            <person name="Yanf M."/>
            <person name="Daum C."/>
            <person name="Ng V."/>
            <person name="Clum A."/>
            <person name="Steindorff A."/>
            <person name="Ohm R."/>
            <person name="Martin F."/>
            <person name="Silar P."/>
            <person name="Natvig D."/>
            <person name="Lalanne C."/>
            <person name="Gautier V."/>
            <person name="Ament-Velasquez S.L."/>
            <person name="Kruys A."/>
            <person name="Hutchinson M.I."/>
            <person name="Powell A.J."/>
            <person name="Barry K."/>
            <person name="Miller A.N."/>
            <person name="Grigoriev I.V."/>
            <person name="Debuchy R."/>
            <person name="Gladieux P."/>
            <person name="Thoren M.H."/>
            <person name="Johannesson H."/>
        </authorList>
    </citation>
    <scope>NUCLEOTIDE SEQUENCE</scope>
    <source>
        <strain evidence="1">8032-3</strain>
    </source>
</reference>
<accession>A0AAJ0C641</accession>
<evidence type="ECO:0000313" key="2">
    <source>
        <dbReference type="Proteomes" id="UP001244011"/>
    </source>
</evidence>
<dbReference type="GeneID" id="85306749"/>
<proteinExistence type="predicted"/>
<dbReference type="Proteomes" id="UP001244011">
    <property type="component" value="Unassembled WGS sequence"/>
</dbReference>
<keyword evidence="2" id="KW-1185">Reference proteome</keyword>
<dbReference type="EMBL" id="MU839002">
    <property type="protein sequence ID" value="KAK1769399.1"/>
    <property type="molecule type" value="Genomic_DNA"/>
</dbReference>
<comment type="caution">
    <text evidence="1">The sequence shown here is derived from an EMBL/GenBank/DDBJ whole genome shotgun (WGS) entry which is preliminary data.</text>
</comment>
<name>A0AAJ0C641_9PEZI</name>
<sequence length="209" mass="23343">MALGWLLELQRAHPLRAVGHPPKLAPNAVWGTYHTHSPTTSGATRSASKKVRRWRGFFGDSRMDTNGGTMRQRAWGINGPVKKPIDLERTFTLPGSPGFSRLGIREETEQVPVHHAARFHTRRIPTYRMLGSDFDSASEISGAISPSASFPSNLPKLTPAVFPVCFNQTTCPPYSPRFISIFSWSTCYFWTARCRRGDLILALARWTAS</sequence>
<evidence type="ECO:0000313" key="1">
    <source>
        <dbReference type="EMBL" id="KAK1769399.1"/>
    </source>
</evidence>
<gene>
    <name evidence="1" type="ORF">QBC33DRAFT_318213</name>
</gene>
<dbReference type="AlphaFoldDB" id="A0AAJ0C641"/>